<keyword evidence="1" id="KW-0812">Transmembrane</keyword>
<feature type="transmembrane region" description="Helical" evidence="1">
    <location>
        <begin position="40"/>
        <end position="59"/>
    </location>
</feature>
<keyword evidence="1" id="KW-1133">Transmembrane helix</keyword>
<organism evidence="2 3">
    <name type="scientific">Dreissena polymorpha</name>
    <name type="common">Zebra mussel</name>
    <name type="synonym">Mytilus polymorpha</name>
    <dbReference type="NCBI Taxonomy" id="45954"/>
    <lineage>
        <taxon>Eukaryota</taxon>
        <taxon>Metazoa</taxon>
        <taxon>Spiralia</taxon>
        <taxon>Lophotrochozoa</taxon>
        <taxon>Mollusca</taxon>
        <taxon>Bivalvia</taxon>
        <taxon>Autobranchia</taxon>
        <taxon>Heteroconchia</taxon>
        <taxon>Euheterodonta</taxon>
        <taxon>Imparidentia</taxon>
        <taxon>Neoheterodontei</taxon>
        <taxon>Myida</taxon>
        <taxon>Dreissenoidea</taxon>
        <taxon>Dreissenidae</taxon>
        <taxon>Dreissena</taxon>
    </lineage>
</organism>
<reference evidence="2" key="2">
    <citation type="submission" date="2020-11" db="EMBL/GenBank/DDBJ databases">
        <authorList>
            <person name="McCartney M.A."/>
            <person name="Auch B."/>
            <person name="Kono T."/>
            <person name="Mallez S."/>
            <person name="Becker A."/>
            <person name="Gohl D.M."/>
            <person name="Silverstein K.A.T."/>
            <person name="Koren S."/>
            <person name="Bechman K.B."/>
            <person name="Herman A."/>
            <person name="Abrahante J.E."/>
            <person name="Garbe J."/>
        </authorList>
    </citation>
    <scope>NUCLEOTIDE SEQUENCE</scope>
    <source>
        <strain evidence="2">Duluth1</strain>
        <tissue evidence="2">Whole animal</tissue>
    </source>
</reference>
<dbReference type="Proteomes" id="UP000828390">
    <property type="component" value="Unassembled WGS sequence"/>
</dbReference>
<dbReference type="AlphaFoldDB" id="A0A9D4CPY2"/>
<gene>
    <name evidence="2" type="ORF">DPMN_055410</name>
</gene>
<comment type="caution">
    <text evidence="2">The sequence shown here is derived from an EMBL/GenBank/DDBJ whole genome shotgun (WGS) entry which is preliminary data.</text>
</comment>
<evidence type="ECO:0000313" key="3">
    <source>
        <dbReference type="Proteomes" id="UP000828390"/>
    </source>
</evidence>
<protein>
    <submittedName>
        <fullName evidence="2">Uncharacterized protein</fullName>
    </submittedName>
</protein>
<evidence type="ECO:0000256" key="1">
    <source>
        <dbReference type="SAM" id="Phobius"/>
    </source>
</evidence>
<evidence type="ECO:0000313" key="2">
    <source>
        <dbReference type="EMBL" id="KAH3729439.1"/>
    </source>
</evidence>
<reference evidence="2" key="1">
    <citation type="journal article" date="2019" name="bioRxiv">
        <title>The Genome of the Zebra Mussel, Dreissena polymorpha: A Resource for Invasive Species Research.</title>
        <authorList>
            <person name="McCartney M.A."/>
            <person name="Auch B."/>
            <person name="Kono T."/>
            <person name="Mallez S."/>
            <person name="Zhang Y."/>
            <person name="Obille A."/>
            <person name="Becker A."/>
            <person name="Abrahante J.E."/>
            <person name="Garbe J."/>
            <person name="Badalamenti J.P."/>
            <person name="Herman A."/>
            <person name="Mangelson H."/>
            <person name="Liachko I."/>
            <person name="Sullivan S."/>
            <person name="Sone E.D."/>
            <person name="Koren S."/>
            <person name="Silverstein K.A.T."/>
            <person name="Beckman K.B."/>
            <person name="Gohl D.M."/>
        </authorList>
    </citation>
    <scope>NUCLEOTIDE SEQUENCE</scope>
    <source>
        <strain evidence="2">Duluth1</strain>
        <tissue evidence="2">Whole animal</tissue>
    </source>
</reference>
<sequence length="69" mass="7719">MKWSPNPFVLFEAKKINLKADKPQIAQPIGDNAAATSSEAVMNFILVTYLMVALCFVLYHGKYITNITQ</sequence>
<name>A0A9D4CPY2_DREPO</name>
<keyword evidence="1" id="KW-0472">Membrane</keyword>
<keyword evidence="3" id="KW-1185">Reference proteome</keyword>
<accession>A0A9D4CPY2</accession>
<dbReference type="EMBL" id="JAIWYP010000012">
    <property type="protein sequence ID" value="KAH3729439.1"/>
    <property type="molecule type" value="Genomic_DNA"/>
</dbReference>
<proteinExistence type="predicted"/>